<evidence type="ECO:0000256" key="6">
    <source>
        <dbReference type="ARBA" id="ARBA00022989"/>
    </source>
</evidence>
<sequence length="114" mass="13306">MFLIFILALFLPFALMSLNLFIFKKKIYSRNKPSPFECGFDPKINIRSPFSLKFYLISIIFLIFDIEIALILPIPVISSLFTYQNINLLTLTFMLILFFGLVAEWKEGALKWLS</sequence>
<dbReference type="GO" id="GO:0008137">
    <property type="term" value="F:NADH dehydrogenase (ubiquinone) activity"/>
    <property type="evidence" value="ECO:0007669"/>
    <property type="project" value="UniProtKB-UniRule"/>
</dbReference>
<evidence type="ECO:0000256" key="4">
    <source>
        <dbReference type="ARBA" id="ARBA00022448"/>
    </source>
</evidence>
<evidence type="ECO:0000256" key="7">
    <source>
        <dbReference type="ARBA" id="ARBA00023136"/>
    </source>
</evidence>
<feature type="transmembrane region" description="Helical" evidence="9">
    <location>
        <begin position="54"/>
        <end position="74"/>
    </location>
</feature>
<gene>
    <name evidence="10" type="primary">NADH3</name>
</gene>
<keyword evidence="9" id="KW-0520">NAD</keyword>
<proteinExistence type="inferred from homology"/>
<geneLocation type="mitochondrion" evidence="10"/>
<evidence type="ECO:0000256" key="3">
    <source>
        <dbReference type="ARBA" id="ARBA00021007"/>
    </source>
</evidence>
<keyword evidence="9 10" id="KW-0496">Mitochondrion</keyword>
<keyword evidence="5 9" id="KW-0812">Transmembrane</keyword>
<keyword evidence="9" id="KW-0679">Respiratory chain</keyword>
<reference evidence="10" key="1">
    <citation type="submission" date="2020-11" db="EMBL/GenBank/DDBJ databases">
        <title>The complete mitochondrial genome of Yuukianura szeptyckii Deharveng &amp; Weiner 1984 (Collembola: Neanuridae).</title>
        <authorList>
            <person name="Lee Y.-S."/>
            <person name="Lee T."/>
            <person name="Kim P."/>
            <person name="Son J."/>
            <person name="Wee J."/>
            <person name="Kim Y."/>
            <person name="Cho K."/>
        </authorList>
    </citation>
    <scope>NUCLEOTIDE SEQUENCE</scope>
</reference>
<dbReference type="GO" id="GO:0031966">
    <property type="term" value="C:mitochondrial membrane"/>
    <property type="evidence" value="ECO:0007669"/>
    <property type="project" value="UniProtKB-SubCell"/>
</dbReference>
<dbReference type="Gene3D" id="1.20.58.1610">
    <property type="entry name" value="NADH:ubiquinone/plastoquinone oxidoreductase, chain 3"/>
    <property type="match status" value="1"/>
</dbReference>
<dbReference type="EMBL" id="MW208844">
    <property type="protein sequence ID" value="QPL15826.1"/>
    <property type="molecule type" value="Genomic_DNA"/>
</dbReference>
<evidence type="ECO:0000256" key="5">
    <source>
        <dbReference type="ARBA" id="ARBA00022692"/>
    </source>
</evidence>
<protein>
    <recommendedName>
        <fullName evidence="3 9">NADH-ubiquinone oxidoreductase chain 3</fullName>
        <ecNumber evidence="9">7.1.1.2</ecNumber>
    </recommendedName>
</protein>
<dbReference type="InterPro" id="IPR038430">
    <property type="entry name" value="NDAH_ubi_oxred_su3_sf"/>
</dbReference>
<evidence type="ECO:0000256" key="8">
    <source>
        <dbReference type="ARBA" id="ARBA00049551"/>
    </source>
</evidence>
<keyword evidence="4 9" id="KW-0813">Transport</keyword>
<dbReference type="GO" id="GO:0030964">
    <property type="term" value="C:NADH dehydrogenase complex"/>
    <property type="evidence" value="ECO:0007669"/>
    <property type="project" value="TreeGrafter"/>
</dbReference>
<dbReference type="InterPro" id="IPR000440">
    <property type="entry name" value="NADH_UbQ/plastoQ_OxRdtase_su3"/>
</dbReference>
<organism evidence="10">
    <name type="scientific">Yuukianura szeptyckii</name>
    <dbReference type="NCBI Taxonomy" id="1453868"/>
    <lineage>
        <taxon>Eukaryota</taxon>
        <taxon>Metazoa</taxon>
        <taxon>Ecdysozoa</taxon>
        <taxon>Arthropoda</taxon>
        <taxon>Hexapoda</taxon>
        <taxon>Collembola</taxon>
        <taxon>Poduromorpha</taxon>
        <taxon>Poduroidea</taxon>
        <taxon>Neanuridae</taxon>
        <taxon>Neanurinae</taxon>
        <taxon>Lobellini</taxon>
        <taxon>Yuukianura</taxon>
    </lineage>
</organism>
<dbReference type="Pfam" id="PF00507">
    <property type="entry name" value="Oxidored_q4"/>
    <property type="match status" value="1"/>
</dbReference>
<feature type="transmembrane region" description="Helical" evidence="9">
    <location>
        <begin position="6"/>
        <end position="23"/>
    </location>
</feature>
<keyword evidence="9" id="KW-0249">Electron transport</keyword>
<keyword evidence="7 9" id="KW-0472">Membrane</keyword>
<dbReference type="AlphaFoldDB" id="A0A7T0M4E2"/>
<evidence type="ECO:0000313" key="10">
    <source>
        <dbReference type="EMBL" id="QPL15826.1"/>
    </source>
</evidence>
<dbReference type="EC" id="7.1.1.2" evidence="9"/>
<keyword evidence="9" id="KW-0830">Ubiquinone</keyword>
<dbReference type="PANTHER" id="PTHR11058">
    <property type="entry name" value="NADH-UBIQUINONE OXIDOREDUCTASE CHAIN 3"/>
    <property type="match status" value="1"/>
</dbReference>
<keyword evidence="9" id="KW-1278">Translocase</keyword>
<comment type="catalytic activity">
    <reaction evidence="8 9">
        <text>a ubiquinone + NADH + 5 H(+)(in) = a ubiquinol + NAD(+) + 4 H(+)(out)</text>
        <dbReference type="Rhea" id="RHEA:29091"/>
        <dbReference type="Rhea" id="RHEA-COMP:9565"/>
        <dbReference type="Rhea" id="RHEA-COMP:9566"/>
        <dbReference type="ChEBI" id="CHEBI:15378"/>
        <dbReference type="ChEBI" id="CHEBI:16389"/>
        <dbReference type="ChEBI" id="CHEBI:17976"/>
        <dbReference type="ChEBI" id="CHEBI:57540"/>
        <dbReference type="ChEBI" id="CHEBI:57945"/>
        <dbReference type="EC" id="7.1.1.2"/>
    </reaction>
</comment>
<comment type="subcellular location">
    <subcellularLocation>
        <location evidence="1">Membrane</location>
    </subcellularLocation>
    <subcellularLocation>
        <location evidence="9">Mitochondrion membrane</location>
        <topology evidence="9">Multi-pass membrane protein</topology>
    </subcellularLocation>
</comment>
<dbReference type="PANTHER" id="PTHR11058:SF9">
    <property type="entry name" value="NADH-UBIQUINONE OXIDOREDUCTASE CHAIN 3"/>
    <property type="match status" value="1"/>
</dbReference>
<feature type="transmembrane region" description="Helical" evidence="9">
    <location>
        <begin position="86"/>
        <end position="105"/>
    </location>
</feature>
<evidence type="ECO:0000256" key="2">
    <source>
        <dbReference type="ARBA" id="ARBA00008472"/>
    </source>
</evidence>
<name>A0A7T0M4E2_9HEXA</name>
<evidence type="ECO:0000256" key="9">
    <source>
        <dbReference type="RuleBase" id="RU003640"/>
    </source>
</evidence>
<evidence type="ECO:0000256" key="1">
    <source>
        <dbReference type="ARBA" id="ARBA00004370"/>
    </source>
</evidence>
<keyword evidence="6 9" id="KW-1133">Transmembrane helix</keyword>
<comment type="similarity">
    <text evidence="2 9">Belongs to the complex I subunit 3 family.</text>
</comment>
<comment type="function">
    <text evidence="9">Core subunit of the mitochondrial membrane respiratory chain NADH dehydrogenase (Complex I) which catalyzes electron transfer from NADH through the respiratory chain, using ubiquinone as an electron acceptor. Essential for the catalytic activity of complex I.</text>
</comment>
<accession>A0A7T0M4E2</accession>